<sequence length="271" mass="32364">MEKLILAITFILLNVKVMYSQRDTLEVDVNLLEYKKVADNTLNENFFISSNLPENVFQIIDSLKLIPYHYKLEDLKTYSIPVFKLKRDADSYDCNKNIIRFIDFTNNYYKQHVNIEFKDSLISMTSVEIEKKQLKHPLDYMPYLLFLDDGKTLLPLPGFDVYAIKERLEKKFFTFFIEGFDPYFVINEGRMYAVKMVNTYNGKKDLLPKDLMEYIRPEFIEVNEYVRKNLGAKAINDIINYGRRKQNDRRKYTSCNQTKLDKEIYVIVRYK</sequence>
<dbReference type="AlphaFoldDB" id="A0A3N0CYX7"/>
<keyword evidence="2" id="KW-1185">Reference proteome</keyword>
<gene>
    <name evidence="1" type="ORF">ED312_23095</name>
</gene>
<comment type="caution">
    <text evidence="1">The sequence shown here is derived from an EMBL/GenBank/DDBJ whole genome shotgun (WGS) entry which is preliminary data.</text>
</comment>
<dbReference type="RefSeq" id="WP_123218388.1">
    <property type="nucleotide sequence ID" value="NZ_RJTM01000192.1"/>
</dbReference>
<reference evidence="1 2" key="1">
    <citation type="submission" date="2018-10" db="EMBL/GenBank/DDBJ databases">
        <title>Sinomicrobium pectinilyticum sp. nov., a pectinase-producing bacterium isolated from alkaline and saline soil, and emended description of the genus Sinomicrobium.</title>
        <authorList>
            <person name="Cheng B."/>
            <person name="Li C."/>
            <person name="Lai Q."/>
            <person name="Du M."/>
            <person name="Shao Z."/>
            <person name="Xu P."/>
            <person name="Yang C."/>
        </authorList>
    </citation>
    <scope>NUCLEOTIDE SEQUENCE [LARGE SCALE GENOMIC DNA]</scope>
    <source>
        <strain evidence="1 2">5DNS001</strain>
    </source>
</reference>
<organism evidence="1 2">
    <name type="scientific">Sinomicrobium pectinilyticum</name>
    <dbReference type="NCBI Taxonomy" id="1084421"/>
    <lineage>
        <taxon>Bacteria</taxon>
        <taxon>Pseudomonadati</taxon>
        <taxon>Bacteroidota</taxon>
        <taxon>Flavobacteriia</taxon>
        <taxon>Flavobacteriales</taxon>
        <taxon>Flavobacteriaceae</taxon>
        <taxon>Sinomicrobium</taxon>
    </lineage>
</organism>
<proteinExistence type="predicted"/>
<dbReference type="Proteomes" id="UP000267469">
    <property type="component" value="Unassembled WGS sequence"/>
</dbReference>
<protein>
    <submittedName>
        <fullName evidence="1">Uncharacterized protein</fullName>
    </submittedName>
</protein>
<dbReference type="EMBL" id="RJTM01000192">
    <property type="protein sequence ID" value="RNL68618.1"/>
    <property type="molecule type" value="Genomic_DNA"/>
</dbReference>
<accession>A0A3N0CYX7</accession>
<evidence type="ECO:0000313" key="2">
    <source>
        <dbReference type="Proteomes" id="UP000267469"/>
    </source>
</evidence>
<dbReference type="OrthoDB" id="1449265at2"/>
<name>A0A3N0CYX7_SINP1</name>
<evidence type="ECO:0000313" key="1">
    <source>
        <dbReference type="EMBL" id="RNL68618.1"/>
    </source>
</evidence>